<accession>A0A2J6R3P4</accession>
<evidence type="ECO:0000313" key="3">
    <source>
        <dbReference type="Proteomes" id="UP000235786"/>
    </source>
</evidence>
<keyword evidence="3" id="KW-1185">Reference proteome</keyword>
<feature type="region of interest" description="Disordered" evidence="1">
    <location>
        <begin position="400"/>
        <end position="420"/>
    </location>
</feature>
<dbReference type="AlphaFoldDB" id="A0A2J6R3P4"/>
<protein>
    <submittedName>
        <fullName evidence="2">Uncharacterized protein</fullName>
    </submittedName>
</protein>
<evidence type="ECO:0000256" key="1">
    <source>
        <dbReference type="SAM" id="MobiDB-lite"/>
    </source>
</evidence>
<gene>
    <name evidence="2" type="ORF">L207DRAFT_639818</name>
</gene>
<dbReference type="Proteomes" id="UP000235786">
    <property type="component" value="Unassembled WGS sequence"/>
</dbReference>
<sequence>MPYMLSIGASLNAINLTKSLIDFVPASGSLVNISRETYDWLIRERIDESSFQSCRKLALGLAYPNDAGIDIQQQIKDADKRLMEKITKLPLRMVVTGSLGRLLGRDPETCYMVSTVAALTRFHDHEFATDMLCSMVLDKGGHEKEVSFKYSVQRSPIKAVMSKIVESIYLNVINAGHDLGGLPDELRGLHPHLLDDRTFAGIVMGIQRTEKDVVIRSDRFIADLTLWLLTHFHGRVEVSVANQVLFEDTLSSSSRTVRIMVRERCAEDQNDCLKKDAPVEAMVSVGDELLTFLKGTDDNDFHPCSYCRQPFYDLDALTSTPHASKAKILNREECNAILHVAKLIMSWILDLAIIPAPDLVGLTFKITLEPGVESKMKIRDLLRNHPRLLSLNAGFPPTTTLPVLRRPDEDSSDEDFGTRGFEATKSTPGSILQWFPAATDLLTKIQPRCTCSACITDESLDECKKGCLREAAATRLFILLAHAISDAFQAHDVSGRSNSDDQVTGVSALLSELLDTQLVRWDTWFEVVASTTAGISWDAFNFRDDDGSSSWAAIQYGSFVAVAPWLDLSKELQVKGCFGIVTVEGNIQGIPEDAGLVRCEMDQYDETYQPLSQTAVAEISRDRMQIDSEPDPLAEPDTAPQPDTLKAEVFTAVFRTDQFLYRFMTTVRAGRNIRIVDPSQAIMGLSRSVVVRCEHDSHLPVTDTINLKLDNFDYILGEWSSPDVPHDTILATKLLEEQLKVNTVLSMIRKGCVIRVADQCCMSCAVGGLTQLEGNHTRCIINSSLQDTRMAKRQRTR</sequence>
<evidence type="ECO:0000313" key="2">
    <source>
        <dbReference type="EMBL" id="PMD33115.1"/>
    </source>
</evidence>
<proteinExistence type="predicted"/>
<name>A0A2J6R3P4_HYAVF</name>
<dbReference type="OrthoDB" id="3526561at2759"/>
<organism evidence="2 3">
    <name type="scientific">Hyaloscypha variabilis (strain UAMH 11265 / GT02V1 / F)</name>
    <name type="common">Meliniomyces variabilis</name>
    <dbReference type="NCBI Taxonomy" id="1149755"/>
    <lineage>
        <taxon>Eukaryota</taxon>
        <taxon>Fungi</taxon>
        <taxon>Dikarya</taxon>
        <taxon>Ascomycota</taxon>
        <taxon>Pezizomycotina</taxon>
        <taxon>Leotiomycetes</taxon>
        <taxon>Helotiales</taxon>
        <taxon>Hyaloscyphaceae</taxon>
        <taxon>Hyaloscypha</taxon>
        <taxon>Hyaloscypha variabilis</taxon>
    </lineage>
</organism>
<dbReference type="EMBL" id="KZ613957">
    <property type="protein sequence ID" value="PMD33115.1"/>
    <property type="molecule type" value="Genomic_DNA"/>
</dbReference>
<reference evidence="2 3" key="1">
    <citation type="submission" date="2016-04" db="EMBL/GenBank/DDBJ databases">
        <title>A degradative enzymes factory behind the ericoid mycorrhizal symbiosis.</title>
        <authorList>
            <consortium name="DOE Joint Genome Institute"/>
            <person name="Martino E."/>
            <person name="Morin E."/>
            <person name="Grelet G."/>
            <person name="Kuo A."/>
            <person name="Kohler A."/>
            <person name="Daghino S."/>
            <person name="Barry K."/>
            <person name="Choi C."/>
            <person name="Cichocki N."/>
            <person name="Clum A."/>
            <person name="Copeland A."/>
            <person name="Hainaut M."/>
            <person name="Haridas S."/>
            <person name="Labutti K."/>
            <person name="Lindquist E."/>
            <person name="Lipzen A."/>
            <person name="Khouja H.-R."/>
            <person name="Murat C."/>
            <person name="Ohm R."/>
            <person name="Olson A."/>
            <person name="Spatafora J."/>
            <person name="Veneault-Fourrey C."/>
            <person name="Henrissat B."/>
            <person name="Grigoriev I."/>
            <person name="Martin F."/>
            <person name="Perotto S."/>
        </authorList>
    </citation>
    <scope>NUCLEOTIDE SEQUENCE [LARGE SCALE GENOMIC DNA]</scope>
    <source>
        <strain evidence="2 3">F</strain>
    </source>
</reference>